<accession>A0A4R8UGT0</accession>
<feature type="compositionally biased region" description="Basic and acidic residues" evidence="1">
    <location>
        <begin position="1"/>
        <end position="19"/>
    </location>
</feature>
<feature type="region of interest" description="Disordered" evidence="1">
    <location>
        <begin position="1"/>
        <end position="32"/>
    </location>
</feature>
<reference evidence="2 3" key="1">
    <citation type="submission" date="2019-03" db="EMBL/GenBank/DDBJ databases">
        <title>Genomics of glacier-inhabiting Cryobacterium strains.</title>
        <authorList>
            <person name="Liu Q."/>
            <person name="Xin Y.-H."/>
        </authorList>
    </citation>
    <scope>NUCLEOTIDE SEQUENCE [LARGE SCALE GENOMIC DNA]</scope>
    <source>
        <strain evidence="2 3">Sr47</strain>
    </source>
</reference>
<keyword evidence="3" id="KW-1185">Reference proteome</keyword>
<comment type="caution">
    <text evidence="2">The sequence shown here is derived from an EMBL/GenBank/DDBJ whole genome shotgun (WGS) entry which is preliminary data.</text>
</comment>
<organism evidence="2 3">
    <name type="scientific">Cryobacterium tagatosivorans</name>
    <dbReference type="NCBI Taxonomy" id="1259199"/>
    <lineage>
        <taxon>Bacteria</taxon>
        <taxon>Bacillati</taxon>
        <taxon>Actinomycetota</taxon>
        <taxon>Actinomycetes</taxon>
        <taxon>Micrococcales</taxon>
        <taxon>Microbacteriaceae</taxon>
        <taxon>Cryobacterium</taxon>
    </lineage>
</organism>
<dbReference type="Proteomes" id="UP000297866">
    <property type="component" value="Unassembled WGS sequence"/>
</dbReference>
<evidence type="ECO:0000256" key="1">
    <source>
        <dbReference type="SAM" id="MobiDB-lite"/>
    </source>
</evidence>
<dbReference type="AlphaFoldDB" id="A0A4R8UGT0"/>
<evidence type="ECO:0000313" key="3">
    <source>
        <dbReference type="Proteomes" id="UP000297866"/>
    </source>
</evidence>
<dbReference type="RefSeq" id="WP_134488080.1">
    <property type="nucleotide sequence ID" value="NZ_SOEZ01000015.1"/>
</dbReference>
<gene>
    <name evidence="2" type="ORF">E3O23_03100</name>
</gene>
<dbReference type="OrthoDB" id="5120633at2"/>
<protein>
    <submittedName>
        <fullName evidence="2">Uncharacterized protein</fullName>
    </submittedName>
</protein>
<proteinExistence type="predicted"/>
<sequence length="104" mass="12120">MFGSNRVDRDSGRVHHTDQPEGDSVSNHDHEPCAAEHLEVRHLSDHEWRVGDRRRDERSPKKVLGYIRQRGLSFEVMNIEAPRRHYLFDRLDAAIASFTTVTSR</sequence>
<evidence type="ECO:0000313" key="2">
    <source>
        <dbReference type="EMBL" id="TFB55019.1"/>
    </source>
</evidence>
<dbReference type="EMBL" id="SOEZ01000015">
    <property type="protein sequence ID" value="TFB55019.1"/>
    <property type="molecule type" value="Genomic_DNA"/>
</dbReference>
<name>A0A4R8UGT0_9MICO</name>